<evidence type="ECO:0000256" key="8">
    <source>
        <dbReference type="SAM" id="SignalP"/>
    </source>
</evidence>
<dbReference type="Proteomes" id="UP001610335">
    <property type="component" value="Unassembled WGS sequence"/>
</dbReference>
<reference evidence="9 10" key="1">
    <citation type="submission" date="2024-07" db="EMBL/GenBank/DDBJ databases">
        <title>Section-level genome sequencing and comparative genomics of Aspergillus sections Usti and Cavernicolus.</title>
        <authorList>
            <consortium name="Lawrence Berkeley National Laboratory"/>
            <person name="Nybo J.L."/>
            <person name="Vesth T.C."/>
            <person name="Theobald S."/>
            <person name="Frisvad J.C."/>
            <person name="Larsen T.O."/>
            <person name="Kjaerboelling I."/>
            <person name="Rothschild-Mancinelli K."/>
            <person name="Lyhne E.K."/>
            <person name="Kogle M.E."/>
            <person name="Barry K."/>
            <person name="Clum A."/>
            <person name="Na H."/>
            <person name="Ledsgaard L."/>
            <person name="Lin J."/>
            <person name="Lipzen A."/>
            <person name="Kuo A."/>
            <person name="Riley R."/>
            <person name="Mondo S."/>
            <person name="LaButti K."/>
            <person name="Haridas S."/>
            <person name="Pangalinan J."/>
            <person name="Salamov A.A."/>
            <person name="Simmons B.A."/>
            <person name="Magnuson J.K."/>
            <person name="Chen J."/>
            <person name="Drula E."/>
            <person name="Henrissat B."/>
            <person name="Wiebenga A."/>
            <person name="Lubbers R.J."/>
            <person name="Gomes A.C."/>
            <person name="Makela M.R."/>
            <person name="Stajich J."/>
            <person name="Grigoriev I.V."/>
            <person name="Mortensen U.H."/>
            <person name="De vries R.P."/>
            <person name="Baker S.E."/>
            <person name="Andersen M.R."/>
        </authorList>
    </citation>
    <scope>NUCLEOTIDE SEQUENCE [LARGE SCALE GENOMIC DNA]</scope>
    <source>
        <strain evidence="9 10">CBS 600.67</strain>
    </source>
</reference>
<gene>
    <name evidence="9" type="ORF">BDW59DRAFT_156529</name>
</gene>
<evidence type="ECO:0000256" key="3">
    <source>
        <dbReference type="ARBA" id="ARBA00022525"/>
    </source>
</evidence>
<proteinExistence type="predicted"/>
<dbReference type="EMBL" id="JBFXLS010000003">
    <property type="protein sequence ID" value="KAL2833727.1"/>
    <property type="molecule type" value="Genomic_DNA"/>
</dbReference>
<evidence type="ECO:0000256" key="4">
    <source>
        <dbReference type="ARBA" id="ARBA00022723"/>
    </source>
</evidence>
<evidence type="ECO:0000256" key="5">
    <source>
        <dbReference type="ARBA" id="ARBA00022729"/>
    </source>
</evidence>
<dbReference type="SUPFAM" id="SSF51126">
    <property type="entry name" value="Pectin lyase-like"/>
    <property type="match status" value="1"/>
</dbReference>
<feature type="chain" id="PRO_5046972605" evidence="8">
    <location>
        <begin position="21"/>
        <end position="813"/>
    </location>
</feature>
<evidence type="ECO:0000313" key="10">
    <source>
        <dbReference type="Proteomes" id="UP001610335"/>
    </source>
</evidence>
<keyword evidence="5 8" id="KW-0732">Signal</keyword>
<dbReference type="PANTHER" id="PTHR42970">
    <property type="entry name" value="PECTATE LYASE C-RELATED"/>
    <property type="match status" value="1"/>
</dbReference>
<dbReference type="PANTHER" id="PTHR42970:SF1">
    <property type="entry name" value="PECTATE LYASE C-RELATED"/>
    <property type="match status" value="1"/>
</dbReference>
<evidence type="ECO:0000313" key="9">
    <source>
        <dbReference type="EMBL" id="KAL2833727.1"/>
    </source>
</evidence>
<sequence>MGNFMKITALVASLLTAADAQLRVRLGPSNIRQLVEPDYETFVVESESESSSASFNNVNFTISAPEGSYLEGSYYKFQYTRFVSHLGERVVNQGITTSSDNPGPITLLIAGLEEGEHTLLTWHNLWSDPESAATVSVSVGGEELASQIEPSVRVDNIWEAQTSYITFSVGSPDEAVEIIYTPNGGDGPVFLNGFEIDTPAIGHQVSFPSPANRDERLEPGDDTTIASWRAPADIDSPTYNVYLGTDAGNLTIVSQGLSEPQVNLTGLNTFDTFYWRVDVLSSETTYPSRTFMFRLAQLAFPGAEGYGRFARGGRGGKVVKVTSLEDTEDRGTLRHALTIETGPRIVIFDVGGVITTTSRLAVNSNYITLAGQTAPGKGIIVNGYPLGLSGASDVIIRQMRVRPGSISNATIDGMGMSGSNFCILDRCSMGWAIDEAFSSRTAKNITFQRNMISEPLNVAGHQNYPAGTEHGYAATVGGDVASLHHNLIAHAEGRSWSMGGGVDDQARFAGRLDIRNNVVYNFGSRVTDGGAMEVNFVGNLYKQGPASELTYTLQATYEDDMPGTQQYHCAGNSMPGVFDQDSVQYVDDGTGQTSEIACYADISFDPGPEYQKFFDEPFFPSYINEQTSTEAYKRVLSDSGVTQPLRDNHDTRIIQETLDGSYTYSGSVSGKPGLIDDEADVGGLEDFPTVSRSSTWDSDNDGVADWWDGSAGGDGYTVIEGYLNFMADLHVFVSPGGSVEVDLEGLALGFVEPSFAVSGGELGSVEVDGITAVYTSSGEGGVDYFTIGIEDSEGSVWERRVGVAVFDGADEVE</sequence>
<keyword evidence="10" id="KW-1185">Reference proteome</keyword>
<dbReference type="InterPro" id="IPR011050">
    <property type="entry name" value="Pectin_lyase_fold/virulence"/>
</dbReference>
<keyword evidence="6" id="KW-0106">Calcium</keyword>
<keyword evidence="9" id="KW-0456">Lyase</keyword>
<dbReference type="InterPro" id="IPR052063">
    <property type="entry name" value="Polysaccharide_Lyase_1"/>
</dbReference>
<evidence type="ECO:0000256" key="6">
    <source>
        <dbReference type="ARBA" id="ARBA00022837"/>
    </source>
</evidence>
<evidence type="ECO:0000256" key="1">
    <source>
        <dbReference type="ARBA" id="ARBA00001913"/>
    </source>
</evidence>
<evidence type="ECO:0000256" key="7">
    <source>
        <dbReference type="ARBA" id="ARBA00023180"/>
    </source>
</evidence>
<keyword evidence="7" id="KW-0325">Glycoprotein</keyword>
<dbReference type="GO" id="GO:0016829">
    <property type="term" value="F:lyase activity"/>
    <property type="evidence" value="ECO:0007669"/>
    <property type="project" value="UniProtKB-KW"/>
</dbReference>
<name>A0ABR4J3T8_9EURO</name>
<evidence type="ECO:0000256" key="2">
    <source>
        <dbReference type="ARBA" id="ARBA00004613"/>
    </source>
</evidence>
<feature type="signal peptide" evidence="8">
    <location>
        <begin position="1"/>
        <end position="20"/>
    </location>
</feature>
<keyword evidence="3" id="KW-0964">Secreted</keyword>
<keyword evidence="4" id="KW-0479">Metal-binding</keyword>
<dbReference type="InterPro" id="IPR012334">
    <property type="entry name" value="Pectin_lyas_fold"/>
</dbReference>
<comment type="subcellular location">
    <subcellularLocation>
        <location evidence="2">Secreted</location>
    </subcellularLocation>
</comment>
<comment type="caution">
    <text evidence="9">The sequence shown here is derived from an EMBL/GenBank/DDBJ whole genome shotgun (WGS) entry which is preliminary data.</text>
</comment>
<organism evidence="9 10">
    <name type="scientific">Aspergillus cavernicola</name>
    <dbReference type="NCBI Taxonomy" id="176166"/>
    <lineage>
        <taxon>Eukaryota</taxon>
        <taxon>Fungi</taxon>
        <taxon>Dikarya</taxon>
        <taxon>Ascomycota</taxon>
        <taxon>Pezizomycotina</taxon>
        <taxon>Eurotiomycetes</taxon>
        <taxon>Eurotiomycetidae</taxon>
        <taxon>Eurotiales</taxon>
        <taxon>Aspergillaceae</taxon>
        <taxon>Aspergillus</taxon>
        <taxon>Aspergillus subgen. Nidulantes</taxon>
    </lineage>
</organism>
<accession>A0ABR4J3T8</accession>
<protein>
    <submittedName>
        <fullName evidence="9">Pectin lyase fold/virulence factor</fullName>
    </submittedName>
</protein>
<comment type="cofactor">
    <cofactor evidence="1">
        <name>Ca(2+)</name>
        <dbReference type="ChEBI" id="CHEBI:29108"/>
    </cofactor>
</comment>
<dbReference type="Gene3D" id="2.160.20.10">
    <property type="entry name" value="Single-stranded right-handed beta-helix, Pectin lyase-like"/>
    <property type="match status" value="1"/>
</dbReference>